<dbReference type="Proteomes" id="UP000594749">
    <property type="component" value="Chromosome"/>
</dbReference>
<dbReference type="Gene3D" id="1.25.40.20">
    <property type="entry name" value="Ankyrin repeat-containing domain"/>
    <property type="match status" value="1"/>
</dbReference>
<evidence type="ECO:0000313" key="3">
    <source>
        <dbReference type="Proteomes" id="UP000594749"/>
    </source>
</evidence>
<dbReference type="SUPFAM" id="SSF48403">
    <property type="entry name" value="Ankyrin repeat"/>
    <property type="match status" value="1"/>
</dbReference>
<name>A0A7M1LG99_9BACT</name>
<dbReference type="InterPro" id="IPR002110">
    <property type="entry name" value="Ankyrin_rpt"/>
</dbReference>
<gene>
    <name evidence="2" type="ORF">IMC76_00610</name>
</gene>
<reference evidence="2 3" key="1">
    <citation type="submission" date="2020-10" db="EMBL/GenBank/DDBJ databases">
        <title>Campylobacter and Helicobacter PacBio genomes.</title>
        <authorList>
            <person name="Lane C."/>
        </authorList>
    </citation>
    <scope>NUCLEOTIDE SEQUENCE [LARGE SCALE GENOMIC DNA]</scope>
    <source>
        <strain evidence="2 3">2016D-0077</strain>
    </source>
</reference>
<feature type="repeat" description="ANK" evidence="1">
    <location>
        <begin position="109"/>
        <end position="141"/>
    </location>
</feature>
<dbReference type="PROSITE" id="PS51257">
    <property type="entry name" value="PROKAR_LIPOPROTEIN"/>
    <property type="match status" value="1"/>
</dbReference>
<dbReference type="PROSITE" id="PS50297">
    <property type="entry name" value="ANK_REP_REGION"/>
    <property type="match status" value="1"/>
</dbReference>
<dbReference type="SMART" id="SM00248">
    <property type="entry name" value="ANK"/>
    <property type="match status" value="3"/>
</dbReference>
<dbReference type="PROSITE" id="PS50088">
    <property type="entry name" value="ANK_REPEAT"/>
    <property type="match status" value="1"/>
</dbReference>
<evidence type="ECO:0000256" key="1">
    <source>
        <dbReference type="PROSITE-ProRule" id="PRU00023"/>
    </source>
</evidence>
<proteinExistence type="predicted"/>
<keyword evidence="3" id="KW-1185">Reference proteome</keyword>
<sequence>MKLSFISSLKFINLIILTLILSSCDDNNKSHFTVTADTVIKPGSEISKYVTQDEINSFGFRYWDIDNNYTEFVNPIAIPLRDALKQKNTNKVLSYLKDNNLSADIQIEDGTTPIMYSSFYNDINTTNELIKLGADVHKKDKYGLSPMAYAISMNSIDVVKALINSGVKFEEVPLTQGYILTPSYRNIEKLVIDGDNIEIIYKYNNVQKDYDTPKGYGYMFDDIVFKNWLELAKIILDSGYKPYPYFFNGDEVLVGNSIYDIFPKEEVNNAMDIELEEYKNQAGDNFDLKLFIDDFSYDYSLYKVLENVPNHEPMLNLLLEHNISGQPSKELMKKVYDSECYDDYVWHSKTKENKGIDKNYEIFFTLRLKLAQSMCSDKNGTFNNIKDYIYYKNRRNLTDGIVGIINSGDKVIFKNPTDTIYNEINTINGKNFIE</sequence>
<organism evidence="2 3">
    <name type="scientific">Campylobacter corcagiensis</name>
    <dbReference type="NCBI Taxonomy" id="1448857"/>
    <lineage>
        <taxon>Bacteria</taxon>
        <taxon>Pseudomonadati</taxon>
        <taxon>Campylobacterota</taxon>
        <taxon>Epsilonproteobacteria</taxon>
        <taxon>Campylobacterales</taxon>
        <taxon>Campylobacteraceae</taxon>
        <taxon>Campylobacter</taxon>
    </lineage>
</organism>
<dbReference type="EMBL" id="CP063078">
    <property type="protein sequence ID" value="QOQ87353.1"/>
    <property type="molecule type" value="Genomic_DNA"/>
</dbReference>
<dbReference type="Pfam" id="PF12796">
    <property type="entry name" value="Ank_2"/>
    <property type="match status" value="1"/>
</dbReference>
<dbReference type="RefSeq" id="WP_172658541.1">
    <property type="nucleotide sequence ID" value="NZ_CP053842.1"/>
</dbReference>
<accession>A0A7M1LG99</accession>
<evidence type="ECO:0000313" key="2">
    <source>
        <dbReference type="EMBL" id="QOQ87353.1"/>
    </source>
</evidence>
<protein>
    <submittedName>
        <fullName evidence="2">Ankyrin repeat domain-containing protein</fullName>
    </submittedName>
</protein>
<dbReference type="AlphaFoldDB" id="A0A7M1LG99"/>
<keyword evidence="1" id="KW-0040">ANK repeat</keyword>
<dbReference type="InterPro" id="IPR036770">
    <property type="entry name" value="Ankyrin_rpt-contain_sf"/>
</dbReference>